<dbReference type="AlphaFoldDB" id="A0AAV8ZJE6"/>
<organism evidence="1 2">
    <name type="scientific">Rhamnusium bicolor</name>
    <dbReference type="NCBI Taxonomy" id="1586634"/>
    <lineage>
        <taxon>Eukaryota</taxon>
        <taxon>Metazoa</taxon>
        <taxon>Ecdysozoa</taxon>
        <taxon>Arthropoda</taxon>
        <taxon>Hexapoda</taxon>
        <taxon>Insecta</taxon>
        <taxon>Pterygota</taxon>
        <taxon>Neoptera</taxon>
        <taxon>Endopterygota</taxon>
        <taxon>Coleoptera</taxon>
        <taxon>Polyphaga</taxon>
        <taxon>Cucujiformia</taxon>
        <taxon>Chrysomeloidea</taxon>
        <taxon>Cerambycidae</taxon>
        <taxon>Lepturinae</taxon>
        <taxon>Rhagiini</taxon>
        <taxon>Rhamnusium</taxon>
    </lineage>
</organism>
<comment type="caution">
    <text evidence="1">The sequence shown here is derived from an EMBL/GenBank/DDBJ whole genome shotgun (WGS) entry which is preliminary data.</text>
</comment>
<evidence type="ECO:0000313" key="2">
    <source>
        <dbReference type="Proteomes" id="UP001162156"/>
    </source>
</evidence>
<dbReference type="EMBL" id="JANEYF010001455">
    <property type="protein sequence ID" value="KAJ8964003.1"/>
    <property type="molecule type" value="Genomic_DNA"/>
</dbReference>
<reference evidence="1" key="1">
    <citation type="journal article" date="2023" name="Insect Mol. Biol.">
        <title>Genome sequencing provides insights into the evolution of gene families encoding plant cell wall-degrading enzymes in longhorned beetles.</title>
        <authorList>
            <person name="Shin N.R."/>
            <person name="Okamura Y."/>
            <person name="Kirsch R."/>
            <person name="Pauchet Y."/>
        </authorList>
    </citation>
    <scope>NUCLEOTIDE SEQUENCE</scope>
    <source>
        <strain evidence="1">RBIC_L_NR</strain>
    </source>
</reference>
<dbReference type="Proteomes" id="UP001162156">
    <property type="component" value="Unassembled WGS sequence"/>
</dbReference>
<protein>
    <submittedName>
        <fullName evidence="1">Uncharacterized protein</fullName>
    </submittedName>
</protein>
<gene>
    <name evidence="1" type="ORF">NQ314_005215</name>
</gene>
<keyword evidence="2" id="KW-1185">Reference proteome</keyword>
<accession>A0AAV8ZJE6</accession>
<sequence>MYQKWLQLEREQVDLTHYFSFHFHNNNFIYLNQMKSYNSSLRRGVKWYRKLTIELVIGAAIVNSYLLHQKVTNEKNDYNSSLTKLDTLVATNEQSSENNHILVDTENRRSCSSCYEQISKVSVGTGSLVVCEKGWDEYIKSMAAEWLENIFEELGVKASLLYDTPSSSSSSSAVLQKVLFTIGRRRRLFHDCHGNNSSSGGGGGDGGVDTVRQYLLYFPTRSHTHLPNRKCFRAVYDQEHLLIYWVTGCLEYVDDKKVLLLNKHSQINSYPILKLSTEIDGGGKVIIIHYRYNSERVRDLNRTEIENVKLRVKHPYMLILSTERYVRLC</sequence>
<name>A0AAV8ZJE6_9CUCU</name>
<proteinExistence type="predicted"/>
<evidence type="ECO:0000313" key="1">
    <source>
        <dbReference type="EMBL" id="KAJ8964003.1"/>
    </source>
</evidence>